<dbReference type="Ensembl" id="ENSOCUT00000056120.1">
    <property type="protein sequence ID" value="ENSOCUP00000043248.1"/>
    <property type="gene ID" value="ENSOCUG00000030919.1"/>
</dbReference>
<evidence type="ECO:0000256" key="5">
    <source>
        <dbReference type="SAM" id="MobiDB-lite"/>
    </source>
</evidence>
<proteinExistence type="predicted"/>
<evidence type="ECO:0000256" key="1">
    <source>
        <dbReference type="ARBA" id="ARBA00004167"/>
    </source>
</evidence>
<evidence type="ECO:0000256" key="2">
    <source>
        <dbReference type="ARBA" id="ARBA00022692"/>
    </source>
</evidence>
<evidence type="ECO:0000256" key="3">
    <source>
        <dbReference type="ARBA" id="ARBA00022989"/>
    </source>
</evidence>
<keyword evidence="8" id="KW-1185">Reference proteome</keyword>
<reference evidence="7" key="3">
    <citation type="submission" date="2025-09" db="UniProtKB">
        <authorList>
            <consortium name="Ensembl"/>
        </authorList>
    </citation>
    <scope>IDENTIFICATION</scope>
    <source>
        <strain evidence="7">Thorbecke</strain>
    </source>
</reference>
<keyword evidence="2 6" id="KW-0812">Transmembrane</keyword>
<dbReference type="PANTHER" id="PTHR37344">
    <property type="entry name" value="SMALL INTEGRAL MEMBRANE PROTEIN 5"/>
    <property type="match status" value="1"/>
</dbReference>
<evidence type="ECO:0008006" key="9">
    <source>
        <dbReference type="Google" id="ProtNLM"/>
    </source>
</evidence>
<evidence type="ECO:0000313" key="7">
    <source>
        <dbReference type="Ensembl" id="ENSOCUP00000043248.1"/>
    </source>
</evidence>
<dbReference type="AlphaFoldDB" id="A0A5F9DBN6"/>
<dbReference type="CDD" id="cd20254">
    <property type="entry name" value="CASIMO1_SMIM5"/>
    <property type="match status" value="1"/>
</dbReference>
<dbReference type="PANTHER" id="PTHR37344:SF1">
    <property type="entry name" value="SMALL INTEGRAL MEMBRANE PROTEIN 5"/>
    <property type="match status" value="1"/>
</dbReference>
<comment type="subcellular location">
    <subcellularLocation>
        <location evidence="1">Membrane</location>
        <topology evidence="1">Single-pass membrane protein</topology>
    </subcellularLocation>
</comment>
<keyword evidence="4 6" id="KW-0472">Membrane</keyword>
<reference evidence="7" key="2">
    <citation type="submission" date="2025-08" db="UniProtKB">
        <authorList>
            <consortium name="Ensembl"/>
        </authorList>
    </citation>
    <scope>IDENTIFICATION</scope>
    <source>
        <strain evidence="7">Thorbecke</strain>
    </source>
</reference>
<dbReference type="InterPro" id="IPR047133">
    <property type="entry name" value="SMIM5"/>
</dbReference>
<dbReference type="Bgee" id="ENSOCUG00000030919">
    <property type="expression patterns" value="Expressed in heart and 13 other cell types or tissues"/>
</dbReference>
<dbReference type="Pfam" id="PF15831">
    <property type="entry name" value="SMIM5_18_22"/>
    <property type="match status" value="1"/>
</dbReference>
<evidence type="ECO:0000256" key="4">
    <source>
        <dbReference type="ARBA" id="ARBA00023136"/>
    </source>
</evidence>
<evidence type="ECO:0000256" key="6">
    <source>
        <dbReference type="SAM" id="Phobius"/>
    </source>
</evidence>
<dbReference type="InParanoid" id="A0A5F9DBN6"/>
<dbReference type="GO" id="GO:0016020">
    <property type="term" value="C:membrane"/>
    <property type="evidence" value="ECO:0007669"/>
    <property type="project" value="UniProtKB-SubCell"/>
</dbReference>
<protein>
    <recommendedName>
        <fullName evidence="9">Small integral membrane protein 5</fullName>
    </recommendedName>
</protein>
<accession>A0A5F9DBN6</accession>
<dbReference type="GeneTree" id="ENSGT00520000062027"/>
<feature type="transmembrane region" description="Helical" evidence="6">
    <location>
        <begin position="232"/>
        <end position="258"/>
    </location>
</feature>
<sequence length="281" mass="29428">GTQLGFPQARATSPHQFLSRLTLARCGSVLGKIRSCPTHARILKPSPHPQETWGRHPCSEGPGAGEAAVAPEASRPSLGAVPRDRRRNGAVVTPPPGQTPSAVSALAGKQPLEQALSLSTLASLTLGRVSGGVLRSASDRLPPWGATRGAEGETRQTCSAGGGRGISGAAAECGAAVRRLRVLTLPRHSPAGALVGAQHSMAAASFVQEMRSVGERLLVKLQRLPQADTVELLAFSIIVIFIGTVLLLVVLACSYCCVRCCCPEQRGRRVQVQPVKPREGR</sequence>
<dbReference type="InterPro" id="IPR031671">
    <property type="entry name" value="SMIM5/18/22"/>
</dbReference>
<dbReference type="Proteomes" id="UP000001811">
    <property type="component" value="Unplaced"/>
</dbReference>
<feature type="region of interest" description="Disordered" evidence="5">
    <location>
        <begin position="40"/>
        <end position="105"/>
    </location>
</feature>
<reference evidence="7 8" key="1">
    <citation type="journal article" date="2011" name="Nature">
        <title>A high-resolution map of human evolutionary constraint using 29 mammals.</title>
        <authorList>
            <person name="Lindblad-Toh K."/>
            <person name="Garber M."/>
            <person name="Zuk O."/>
            <person name="Lin M.F."/>
            <person name="Parker B.J."/>
            <person name="Washietl S."/>
            <person name="Kheradpour P."/>
            <person name="Ernst J."/>
            <person name="Jordan G."/>
            <person name="Mauceli E."/>
            <person name="Ward L.D."/>
            <person name="Lowe C.B."/>
            <person name="Holloway A.K."/>
            <person name="Clamp M."/>
            <person name="Gnerre S."/>
            <person name="Alfoldi J."/>
            <person name="Beal K."/>
            <person name="Chang J."/>
            <person name="Clawson H."/>
            <person name="Cuff J."/>
            <person name="Di Palma F."/>
            <person name="Fitzgerald S."/>
            <person name="Flicek P."/>
            <person name="Guttman M."/>
            <person name="Hubisz M.J."/>
            <person name="Jaffe D.B."/>
            <person name="Jungreis I."/>
            <person name="Kent W.J."/>
            <person name="Kostka D."/>
            <person name="Lara M."/>
            <person name="Martins A.L."/>
            <person name="Massingham T."/>
            <person name="Moltke I."/>
            <person name="Raney B.J."/>
            <person name="Rasmussen M.D."/>
            <person name="Robinson J."/>
            <person name="Stark A."/>
            <person name="Vilella A.J."/>
            <person name="Wen J."/>
            <person name="Xie X."/>
            <person name="Zody M.C."/>
            <person name="Baldwin J."/>
            <person name="Bloom T."/>
            <person name="Chin C.W."/>
            <person name="Heiman D."/>
            <person name="Nicol R."/>
            <person name="Nusbaum C."/>
            <person name="Young S."/>
            <person name="Wilkinson J."/>
            <person name="Worley K.C."/>
            <person name="Kovar C.L."/>
            <person name="Muzny D.M."/>
            <person name="Gibbs R.A."/>
            <person name="Cree A."/>
            <person name="Dihn H.H."/>
            <person name="Fowler G."/>
            <person name="Jhangiani S."/>
            <person name="Joshi V."/>
            <person name="Lee S."/>
            <person name="Lewis L.R."/>
            <person name="Nazareth L.V."/>
            <person name="Okwuonu G."/>
            <person name="Santibanez J."/>
            <person name="Warren W.C."/>
            <person name="Mardis E.R."/>
            <person name="Weinstock G.M."/>
            <person name="Wilson R.K."/>
            <person name="Delehaunty K."/>
            <person name="Dooling D."/>
            <person name="Fronik C."/>
            <person name="Fulton L."/>
            <person name="Fulton B."/>
            <person name="Graves T."/>
            <person name="Minx P."/>
            <person name="Sodergren E."/>
            <person name="Birney E."/>
            <person name="Margulies E.H."/>
            <person name="Herrero J."/>
            <person name="Green E.D."/>
            <person name="Haussler D."/>
            <person name="Siepel A."/>
            <person name="Goldman N."/>
            <person name="Pollard K.S."/>
            <person name="Pedersen J.S."/>
            <person name="Lander E.S."/>
            <person name="Kellis M."/>
        </authorList>
    </citation>
    <scope>NUCLEOTIDE SEQUENCE [LARGE SCALE GENOMIC DNA]</scope>
    <source>
        <strain evidence="8">Thorbecke</strain>
    </source>
</reference>
<organism evidence="7 8">
    <name type="scientific">Oryctolagus cuniculus</name>
    <name type="common">Rabbit</name>
    <dbReference type="NCBI Taxonomy" id="9986"/>
    <lineage>
        <taxon>Eukaryota</taxon>
        <taxon>Metazoa</taxon>
        <taxon>Chordata</taxon>
        <taxon>Craniata</taxon>
        <taxon>Vertebrata</taxon>
        <taxon>Euteleostomi</taxon>
        <taxon>Mammalia</taxon>
        <taxon>Eutheria</taxon>
        <taxon>Euarchontoglires</taxon>
        <taxon>Glires</taxon>
        <taxon>Lagomorpha</taxon>
        <taxon>Leporidae</taxon>
        <taxon>Oryctolagus</taxon>
    </lineage>
</organism>
<evidence type="ECO:0000313" key="8">
    <source>
        <dbReference type="Proteomes" id="UP000001811"/>
    </source>
</evidence>
<dbReference type="STRING" id="9986.ENSOCUP00000043248"/>
<name>A0A5F9DBN6_RABIT</name>
<keyword evidence="3 6" id="KW-1133">Transmembrane helix</keyword>